<feature type="region of interest" description="Disordered" evidence="1">
    <location>
        <begin position="1"/>
        <end position="43"/>
    </location>
</feature>
<dbReference type="AlphaFoldDB" id="A0A0A9G8B6"/>
<reference evidence="2" key="1">
    <citation type="submission" date="2014-09" db="EMBL/GenBank/DDBJ databases">
        <authorList>
            <person name="Magalhaes I.L.F."/>
            <person name="Oliveira U."/>
            <person name="Santos F.R."/>
            <person name="Vidigal T.H.D.A."/>
            <person name="Brescovit A.D."/>
            <person name="Santos A.J."/>
        </authorList>
    </citation>
    <scope>NUCLEOTIDE SEQUENCE</scope>
    <source>
        <tissue evidence="2">Shoot tissue taken approximately 20 cm above the soil surface</tissue>
    </source>
</reference>
<name>A0A0A9G8B6_ARUDO</name>
<dbReference type="EMBL" id="GBRH01177184">
    <property type="protein sequence ID" value="JAE20712.1"/>
    <property type="molecule type" value="Transcribed_RNA"/>
</dbReference>
<accession>A0A0A9G8B6</accession>
<protein>
    <submittedName>
        <fullName evidence="2">Uncharacterized protein</fullName>
    </submittedName>
</protein>
<organism evidence="2">
    <name type="scientific">Arundo donax</name>
    <name type="common">Giant reed</name>
    <name type="synonym">Donax arundinaceus</name>
    <dbReference type="NCBI Taxonomy" id="35708"/>
    <lineage>
        <taxon>Eukaryota</taxon>
        <taxon>Viridiplantae</taxon>
        <taxon>Streptophyta</taxon>
        <taxon>Embryophyta</taxon>
        <taxon>Tracheophyta</taxon>
        <taxon>Spermatophyta</taxon>
        <taxon>Magnoliopsida</taxon>
        <taxon>Liliopsida</taxon>
        <taxon>Poales</taxon>
        <taxon>Poaceae</taxon>
        <taxon>PACMAD clade</taxon>
        <taxon>Arundinoideae</taxon>
        <taxon>Arundineae</taxon>
        <taxon>Arundo</taxon>
    </lineage>
</organism>
<proteinExistence type="predicted"/>
<reference evidence="2" key="2">
    <citation type="journal article" date="2015" name="Data Brief">
        <title>Shoot transcriptome of the giant reed, Arundo donax.</title>
        <authorList>
            <person name="Barrero R.A."/>
            <person name="Guerrero F.D."/>
            <person name="Moolhuijzen P."/>
            <person name="Goolsby J.A."/>
            <person name="Tidwell J."/>
            <person name="Bellgard S.E."/>
            <person name="Bellgard M.I."/>
        </authorList>
    </citation>
    <scope>NUCLEOTIDE SEQUENCE</scope>
    <source>
        <tissue evidence="2">Shoot tissue taken approximately 20 cm above the soil surface</tissue>
    </source>
</reference>
<evidence type="ECO:0000256" key="1">
    <source>
        <dbReference type="SAM" id="MobiDB-lite"/>
    </source>
</evidence>
<evidence type="ECO:0000313" key="2">
    <source>
        <dbReference type="EMBL" id="JAE20712.1"/>
    </source>
</evidence>
<sequence length="61" mass="6415">MEARSKLPSVRLAGSDSRRNAAAVDSCHRLGSSVPSRRQGAVSPSLGFVECSGVEIRSDVD</sequence>